<dbReference type="OrthoDB" id="9791760at2"/>
<evidence type="ECO:0000259" key="5">
    <source>
        <dbReference type="PROSITE" id="PS50122"/>
    </source>
</evidence>
<keyword evidence="1 4" id="KW-0378">Hydrolase</keyword>
<feature type="active site" evidence="4">
    <location>
        <position position="41"/>
    </location>
</feature>
<feature type="active site" evidence="4">
    <location>
        <position position="14"/>
    </location>
</feature>
<dbReference type="AlphaFoldDB" id="W0AHE7"/>
<evidence type="ECO:0000256" key="2">
    <source>
        <dbReference type="ARBA" id="ARBA00039140"/>
    </source>
</evidence>
<feature type="active site" evidence="4">
    <location>
        <position position="134"/>
    </location>
</feature>
<evidence type="ECO:0000313" key="6">
    <source>
        <dbReference type="EMBL" id="AHE56521.1"/>
    </source>
</evidence>
<name>W0AHE7_9SPHN</name>
<dbReference type="GO" id="GO:0008984">
    <property type="term" value="F:protein-glutamate methylesterase activity"/>
    <property type="evidence" value="ECO:0007669"/>
    <property type="project" value="UniProtKB-EC"/>
</dbReference>
<dbReference type="InterPro" id="IPR035909">
    <property type="entry name" value="CheB_C"/>
</dbReference>
<dbReference type="SUPFAM" id="SSF52738">
    <property type="entry name" value="Methylesterase CheB, C-terminal domain"/>
    <property type="match status" value="1"/>
</dbReference>
<dbReference type="Proteomes" id="UP000018851">
    <property type="component" value="Chromosome"/>
</dbReference>
<reference evidence="6 7" key="1">
    <citation type="submission" date="2013-07" db="EMBL/GenBank/DDBJ databases">
        <title>Completed genome of Sphingomonas sanxanigenens NX02.</title>
        <authorList>
            <person name="Ma T."/>
            <person name="Huang H."/>
            <person name="Wu M."/>
            <person name="Li X."/>
            <person name="Li G."/>
        </authorList>
    </citation>
    <scope>NUCLEOTIDE SEQUENCE [LARGE SCALE GENOMIC DNA]</scope>
    <source>
        <strain evidence="6 7">NX02</strain>
    </source>
</reference>
<dbReference type="GO" id="GO:0005737">
    <property type="term" value="C:cytoplasm"/>
    <property type="evidence" value="ECO:0007669"/>
    <property type="project" value="InterPro"/>
</dbReference>
<dbReference type="Gene3D" id="3.40.50.180">
    <property type="entry name" value="Methylesterase CheB, C-terminal domain"/>
    <property type="match status" value="1"/>
</dbReference>
<dbReference type="PANTHER" id="PTHR42872:SF6">
    <property type="entry name" value="PROTEIN-GLUTAMATE METHYLESTERASE_PROTEIN-GLUTAMINE GLUTAMINASE"/>
    <property type="match status" value="1"/>
</dbReference>
<sequence>MTDPSAGAIVIGCSSGGIRALSSLFAQFSPRIARPVLVVCHFSSDDVSGLCDLLGHHSTLPVAEARERHYPDAGTIYVAPGNYHLHIESDGRFALSVDARECYSRPSINILFESASWTYREKLIGIILTGANDDGARGLSSVRQRRGISIVQLPEEAEAPEMPSAALAVAGADFLLPLAEIGGVVSDICLNA</sequence>
<dbReference type="GO" id="GO:0000156">
    <property type="term" value="F:phosphorelay response regulator activity"/>
    <property type="evidence" value="ECO:0007669"/>
    <property type="project" value="InterPro"/>
</dbReference>
<dbReference type="GO" id="GO:0006935">
    <property type="term" value="P:chemotaxis"/>
    <property type="evidence" value="ECO:0007669"/>
    <property type="project" value="UniProtKB-UniRule"/>
</dbReference>
<dbReference type="STRING" id="1123269.NX02_24570"/>
<comment type="catalytic activity">
    <reaction evidence="3">
        <text>[protein]-L-glutamate 5-O-methyl ester + H2O = L-glutamyl-[protein] + methanol + H(+)</text>
        <dbReference type="Rhea" id="RHEA:23236"/>
        <dbReference type="Rhea" id="RHEA-COMP:10208"/>
        <dbReference type="Rhea" id="RHEA-COMP:10311"/>
        <dbReference type="ChEBI" id="CHEBI:15377"/>
        <dbReference type="ChEBI" id="CHEBI:15378"/>
        <dbReference type="ChEBI" id="CHEBI:17790"/>
        <dbReference type="ChEBI" id="CHEBI:29973"/>
        <dbReference type="ChEBI" id="CHEBI:82795"/>
        <dbReference type="EC" id="3.1.1.61"/>
    </reaction>
</comment>
<dbReference type="CDD" id="cd16433">
    <property type="entry name" value="CheB"/>
    <property type="match status" value="1"/>
</dbReference>
<organism evidence="6 7">
    <name type="scientific">Sphingomonas sanxanigenens DSM 19645 = NX02</name>
    <dbReference type="NCBI Taxonomy" id="1123269"/>
    <lineage>
        <taxon>Bacteria</taxon>
        <taxon>Pseudomonadati</taxon>
        <taxon>Pseudomonadota</taxon>
        <taxon>Alphaproteobacteria</taxon>
        <taxon>Sphingomonadales</taxon>
        <taxon>Sphingomonadaceae</taxon>
        <taxon>Sphingomonas</taxon>
    </lineage>
</organism>
<dbReference type="KEGG" id="ssan:NX02_24570"/>
<proteinExistence type="predicted"/>
<keyword evidence="7" id="KW-1185">Reference proteome</keyword>
<protein>
    <recommendedName>
        <fullName evidence="2">protein-glutamate methylesterase</fullName>
        <ecNumber evidence="2">3.1.1.61</ecNumber>
    </recommendedName>
</protein>
<dbReference type="PATRIC" id="fig|1123269.5.peg.4813"/>
<dbReference type="EMBL" id="CP006644">
    <property type="protein sequence ID" value="AHE56521.1"/>
    <property type="molecule type" value="Genomic_DNA"/>
</dbReference>
<dbReference type="Pfam" id="PF01339">
    <property type="entry name" value="CheB_methylest"/>
    <property type="match status" value="1"/>
</dbReference>
<evidence type="ECO:0000256" key="1">
    <source>
        <dbReference type="ARBA" id="ARBA00022801"/>
    </source>
</evidence>
<evidence type="ECO:0000313" key="7">
    <source>
        <dbReference type="Proteomes" id="UP000018851"/>
    </source>
</evidence>
<accession>W0AHE7</accession>
<dbReference type="PANTHER" id="PTHR42872">
    <property type="entry name" value="PROTEIN-GLUTAMATE METHYLESTERASE/PROTEIN-GLUTAMINE GLUTAMINASE"/>
    <property type="match status" value="1"/>
</dbReference>
<keyword evidence="4" id="KW-0145">Chemotaxis</keyword>
<dbReference type="RefSeq" id="WP_025294630.1">
    <property type="nucleotide sequence ID" value="NZ_CP006644.1"/>
</dbReference>
<dbReference type="EC" id="3.1.1.61" evidence="2"/>
<evidence type="ECO:0000256" key="4">
    <source>
        <dbReference type="PROSITE-ProRule" id="PRU00050"/>
    </source>
</evidence>
<dbReference type="PROSITE" id="PS50122">
    <property type="entry name" value="CHEB"/>
    <property type="match status" value="1"/>
</dbReference>
<dbReference type="HOGENOM" id="CLU_000445_51_2_5"/>
<dbReference type="InterPro" id="IPR000673">
    <property type="entry name" value="Sig_transdc_resp-reg_Me-estase"/>
</dbReference>
<gene>
    <name evidence="6" type="ORF">NX02_24570</name>
</gene>
<feature type="domain" description="CheB-type methylesterase" evidence="5">
    <location>
        <begin position="4"/>
        <end position="182"/>
    </location>
</feature>
<dbReference type="eggNOG" id="COG2201">
    <property type="taxonomic scope" value="Bacteria"/>
</dbReference>
<evidence type="ECO:0000256" key="3">
    <source>
        <dbReference type="ARBA" id="ARBA00048267"/>
    </source>
</evidence>